<dbReference type="GO" id="GO:0016706">
    <property type="term" value="F:2-oxoglutarate-dependent dioxygenase activity"/>
    <property type="evidence" value="ECO:0007669"/>
    <property type="project" value="UniProtKB-ARBA"/>
</dbReference>
<reference evidence="1 2" key="1">
    <citation type="submission" date="2018-10" db="EMBL/GenBank/DDBJ databases">
        <title>Paraburkholderia sp. 7MK8-2, isolated from soil.</title>
        <authorList>
            <person name="Gao Z.-H."/>
            <person name="Qiu L.-H."/>
        </authorList>
    </citation>
    <scope>NUCLEOTIDE SEQUENCE [LARGE SCALE GENOMIC DNA]</scope>
    <source>
        <strain evidence="1 2">7MK8-2</strain>
    </source>
</reference>
<sequence>MPFDSPQHGILDDTQIQHFIRNGFVRIERAFPRDLAEKARAILWRDTGCDPNNQATWTEPVIRLGVYGQEPFVQAANTPVLRAAFDQLVGTDRWLPCTAIGTFPVRFPSLRDPGDAGWHVDMSFDWEKPDFMDWRVNVSSKGRALLMLFLFSDVNEQDAPTRIRVGSHLDVARMLKPAGEAGLTTRELVAQLPETESRTEILATGDAGTVYLCHPFLVHAAQPHRGSQPRFLAQPALIPREPLSLEHANAAYSPVEAAIRLALDYTA</sequence>
<dbReference type="AlphaFoldDB" id="A0A494XFJ1"/>
<dbReference type="Proteomes" id="UP000280434">
    <property type="component" value="Unassembled WGS sequence"/>
</dbReference>
<dbReference type="Pfam" id="PF05721">
    <property type="entry name" value="PhyH"/>
    <property type="match status" value="1"/>
</dbReference>
<keyword evidence="1" id="KW-0223">Dioxygenase</keyword>
<name>A0A494XFJ1_9BURK</name>
<keyword evidence="1" id="KW-0560">Oxidoreductase</keyword>
<evidence type="ECO:0000313" key="1">
    <source>
        <dbReference type="EMBL" id="RKP46864.1"/>
    </source>
</evidence>
<dbReference type="InterPro" id="IPR008775">
    <property type="entry name" value="Phytyl_CoA_dOase-like"/>
</dbReference>
<gene>
    <name evidence="1" type="ORF">D7S89_16025</name>
</gene>
<dbReference type="EMBL" id="RBZV01000006">
    <property type="protein sequence ID" value="RKP46864.1"/>
    <property type="molecule type" value="Genomic_DNA"/>
</dbReference>
<protein>
    <submittedName>
        <fullName evidence="1">Phytanoyl-CoA dioxygenase</fullName>
    </submittedName>
</protein>
<dbReference type="RefSeq" id="WP_121278696.1">
    <property type="nucleotide sequence ID" value="NZ_RBZV01000006.1"/>
</dbReference>
<proteinExistence type="predicted"/>
<organism evidence="1 2">
    <name type="scientific">Trinickia fusca</name>
    <dbReference type="NCBI Taxonomy" id="2419777"/>
    <lineage>
        <taxon>Bacteria</taxon>
        <taxon>Pseudomonadati</taxon>
        <taxon>Pseudomonadota</taxon>
        <taxon>Betaproteobacteria</taxon>
        <taxon>Burkholderiales</taxon>
        <taxon>Burkholderiaceae</taxon>
        <taxon>Trinickia</taxon>
    </lineage>
</organism>
<dbReference type="SUPFAM" id="SSF51197">
    <property type="entry name" value="Clavaminate synthase-like"/>
    <property type="match status" value="1"/>
</dbReference>
<dbReference type="OrthoDB" id="9798771at2"/>
<keyword evidence="2" id="KW-1185">Reference proteome</keyword>
<dbReference type="Gene3D" id="2.60.120.620">
    <property type="entry name" value="q2cbj1_9rhob like domain"/>
    <property type="match status" value="1"/>
</dbReference>
<evidence type="ECO:0000313" key="2">
    <source>
        <dbReference type="Proteomes" id="UP000280434"/>
    </source>
</evidence>
<comment type="caution">
    <text evidence="1">The sequence shown here is derived from an EMBL/GenBank/DDBJ whole genome shotgun (WGS) entry which is preliminary data.</text>
</comment>
<accession>A0A494XFJ1</accession>